<dbReference type="Proteomes" id="UP000027222">
    <property type="component" value="Unassembled WGS sequence"/>
</dbReference>
<feature type="non-terminal residue" evidence="2">
    <location>
        <position position="1"/>
    </location>
</feature>
<feature type="domain" description="CxC2-like cysteine cluster KDZ transposase-associated" evidence="1">
    <location>
        <begin position="1"/>
        <end position="72"/>
    </location>
</feature>
<dbReference type="Pfam" id="PF18758">
    <property type="entry name" value="KDZ"/>
    <property type="match status" value="1"/>
</dbReference>
<gene>
    <name evidence="2" type="ORF">GALMADRAFT_82316</name>
</gene>
<accession>A0A067S2R7</accession>
<evidence type="ECO:0000313" key="2">
    <source>
        <dbReference type="EMBL" id="KDR65066.1"/>
    </source>
</evidence>
<dbReference type="InterPro" id="IPR040521">
    <property type="entry name" value="KDZ"/>
</dbReference>
<dbReference type="InterPro" id="IPR041457">
    <property type="entry name" value="CxC2_KDZ-assoc"/>
</dbReference>
<dbReference type="STRING" id="685588.A0A067S2R7"/>
<organism evidence="2 3">
    <name type="scientific">Galerina marginata (strain CBS 339.88)</name>
    <dbReference type="NCBI Taxonomy" id="685588"/>
    <lineage>
        <taxon>Eukaryota</taxon>
        <taxon>Fungi</taxon>
        <taxon>Dikarya</taxon>
        <taxon>Basidiomycota</taxon>
        <taxon>Agaricomycotina</taxon>
        <taxon>Agaricomycetes</taxon>
        <taxon>Agaricomycetidae</taxon>
        <taxon>Agaricales</taxon>
        <taxon>Agaricineae</taxon>
        <taxon>Strophariaceae</taxon>
        <taxon>Galerina</taxon>
    </lineage>
</organism>
<reference evidence="3" key="1">
    <citation type="journal article" date="2014" name="Proc. Natl. Acad. Sci. U.S.A.">
        <title>Extensive sampling of basidiomycete genomes demonstrates inadequacy of the white-rot/brown-rot paradigm for wood decay fungi.</title>
        <authorList>
            <person name="Riley R."/>
            <person name="Salamov A.A."/>
            <person name="Brown D.W."/>
            <person name="Nagy L.G."/>
            <person name="Floudas D."/>
            <person name="Held B.W."/>
            <person name="Levasseur A."/>
            <person name="Lombard V."/>
            <person name="Morin E."/>
            <person name="Otillar R."/>
            <person name="Lindquist E.A."/>
            <person name="Sun H."/>
            <person name="LaButti K.M."/>
            <person name="Schmutz J."/>
            <person name="Jabbour D."/>
            <person name="Luo H."/>
            <person name="Baker S.E."/>
            <person name="Pisabarro A.G."/>
            <person name="Walton J.D."/>
            <person name="Blanchette R.A."/>
            <person name="Henrissat B."/>
            <person name="Martin F."/>
            <person name="Cullen D."/>
            <person name="Hibbett D.S."/>
            <person name="Grigoriev I.V."/>
        </authorList>
    </citation>
    <scope>NUCLEOTIDE SEQUENCE [LARGE SCALE GENOMIC DNA]</scope>
    <source>
        <strain evidence="3">CBS 339.88</strain>
    </source>
</reference>
<sequence>SGVHHLPLVTCNCQGTGKKVSEAVIAGFLPSSFKDIKTLFTTSCLDDFRLANLECKTSAYQYYQMLRRRTNPSNPTAVPDRYAELRRASREWRHLKKLKQSGSGHSHVAPGTGDFTVFCPACPQEGINIPADADISADPNLYTRTFVTDGNFSADHLKQKRPGDDVWLWNGEGLMTNRHRYAAHLRVAIEQYTDAPCNHNFHAVDDANRTSTTNDVTGIVAVACARHGCFAPGSVSDLQKGERQMNVDWAVAEGIRNTNIPLNGRILMLYDIFCQWSIYQKWRFDEPSGHLTLPAGLKIDGGIGLFHVHGHREECLHRYATYYIPGAAVVDGEVLERLWSVLNMVSRSTRTATLAHRAEVLDDHMADNNWKKLIGMVAVVCKRYEGAVDSTEETLLYYDELTAAVDLPTLRKWTKEIEYAERKRTVKIEVMDVMATKGSKPQTRADAELELVEGSAKADTATVRWLMTGLTLEEDQLHLQIFIYRKGRYPTKAERLDIGVRRGRLRARIDKFQREGLRKYDDDAQGHLAGDAAHIDLFEYRETGLTEESDIGAEAGTEAEKIQLALPSSFPPAYLDKLGLNTLRDQELSLRRGQANDALQAIRLAIGQRSFQYTSNMRADTGKALKTRSRSAIQGLGHTISANRRMYVKCRAAMVTLGMPEQELQVTYRPITDKDVQTDTSIHDPNRPGASKAQVSWIFTAGGAQADGPDFMKEYYRVHWLRARAHARRWSEELRLTEHEMQWTTRFFLFKSDGWVKFRDTANGSNAAGAVAYAERQIHFWQSMAERAEDHFKHANSNYVSLL</sequence>
<dbReference type="AlphaFoldDB" id="A0A067S2R7"/>
<dbReference type="PANTHER" id="PTHR33096">
    <property type="entry name" value="CXC2 DOMAIN-CONTAINING PROTEIN"/>
    <property type="match status" value="1"/>
</dbReference>
<proteinExistence type="predicted"/>
<keyword evidence="3" id="KW-1185">Reference proteome</keyword>
<name>A0A067S2R7_GALM3</name>
<evidence type="ECO:0000313" key="3">
    <source>
        <dbReference type="Proteomes" id="UP000027222"/>
    </source>
</evidence>
<dbReference type="HOGENOM" id="CLU_003703_13_1_1"/>
<dbReference type="PANTHER" id="PTHR33096:SF1">
    <property type="entry name" value="CXC1-LIKE CYSTEINE CLUSTER ASSOCIATED WITH KDZ TRANSPOSASES DOMAIN-CONTAINING PROTEIN"/>
    <property type="match status" value="1"/>
</dbReference>
<protein>
    <recommendedName>
        <fullName evidence="1">CxC2-like cysteine cluster KDZ transposase-associated domain-containing protein</fullName>
    </recommendedName>
</protein>
<dbReference type="Pfam" id="PF18803">
    <property type="entry name" value="CxC2"/>
    <property type="match status" value="1"/>
</dbReference>
<dbReference type="EMBL" id="KL142544">
    <property type="protein sequence ID" value="KDR65066.1"/>
    <property type="molecule type" value="Genomic_DNA"/>
</dbReference>
<evidence type="ECO:0000259" key="1">
    <source>
        <dbReference type="Pfam" id="PF18803"/>
    </source>
</evidence>
<dbReference type="OrthoDB" id="3143151at2759"/>